<reference evidence="3 4" key="1">
    <citation type="submission" date="2020-08" db="EMBL/GenBank/DDBJ databases">
        <authorList>
            <person name="Seo M.-J."/>
        </authorList>
    </citation>
    <scope>NUCLEOTIDE SEQUENCE [LARGE SCALE GENOMIC DNA]</scope>
    <source>
        <strain evidence="3 4">KIGAM211</strain>
    </source>
</reference>
<dbReference type="PROSITE" id="PS51257">
    <property type="entry name" value="PROKAR_LIPOPROTEIN"/>
    <property type="match status" value="1"/>
</dbReference>
<organism evidence="3 4">
    <name type="scientific">Nocardioides luti</name>
    <dbReference type="NCBI Taxonomy" id="2761101"/>
    <lineage>
        <taxon>Bacteria</taxon>
        <taxon>Bacillati</taxon>
        <taxon>Actinomycetota</taxon>
        <taxon>Actinomycetes</taxon>
        <taxon>Propionibacteriales</taxon>
        <taxon>Nocardioidaceae</taxon>
        <taxon>Nocardioides</taxon>
    </lineage>
</organism>
<evidence type="ECO:0008006" key="5">
    <source>
        <dbReference type="Google" id="ProtNLM"/>
    </source>
</evidence>
<evidence type="ECO:0000313" key="4">
    <source>
        <dbReference type="Proteomes" id="UP000523955"/>
    </source>
</evidence>
<proteinExistence type="predicted"/>
<feature type="signal peptide" evidence="2">
    <location>
        <begin position="1"/>
        <end position="24"/>
    </location>
</feature>
<dbReference type="Proteomes" id="UP000523955">
    <property type="component" value="Unassembled WGS sequence"/>
</dbReference>
<dbReference type="AlphaFoldDB" id="A0A7X0VBY3"/>
<keyword evidence="2" id="KW-0732">Signal</keyword>
<feature type="region of interest" description="Disordered" evidence="1">
    <location>
        <begin position="30"/>
        <end position="53"/>
    </location>
</feature>
<protein>
    <recommendedName>
        <fullName evidence="5">DUF4440 domain-containing protein</fullName>
    </recommendedName>
</protein>
<sequence length="201" mass="21498">MRTPARTGAPVAAVLLVLALLAGACSGDDGGDGPGAEASATATGSAAADEPAPITTTASLGVLTGKLGRKDRARFTKAVTRVVDDWIDAAYLDGDYPRGDFRASFPHFTTGARAEALRERDLMTNQDVGRRIDGVTATRRVLHIDALVVRHRPVGATARFVLRLRTTGDLERRIEVAGRLFLTQHHGWRIFGYDVHKGALT</sequence>
<name>A0A7X0VBY3_9ACTN</name>
<accession>A0A7X0VBY3</accession>
<dbReference type="RefSeq" id="WP_185254164.1">
    <property type="nucleotide sequence ID" value="NZ_JACKXE010000001.1"/>
</dbReference>
<dbReference type="EMBL" id="JACKXE010000001">
    <property type="protein sequence ID" value="MBB6629186.1"/>
    <property type="molecule type" value="Genomic_DNA"/>
</dbReference>
<gene>
    <name evidence="3" type="ORF">H5V45_17800</name>
</gene>
<evidence type="ECO:0000256" key="1">
    <source>
        <dbReference type="SAM" id="MobiDB-lite"/>
    </source>
</evidence>
<evidence type="ECO:0000256" key="2">
    <source>
        <dbReference type="SAM" id="SignalP"/>
    </source>
</evidence>
<feature type="compositionally biased region" description="Low complexity" evidence="1">
    <location>
        <begin position="35"/>
        <end position="52"/>
    </location>
</feature>
<evidence type="ECO:0000313" key="3">
    <source>
        <dbReference type="EMBL" id="MBB6629186.1"/>
    </source>
</evidence>
<keyword evidence="4" id="KW-1185">Reference proteome</keyword>
<feature type="chain" id="PRO_5031430966" description="DUF4440 domain-containing protein" evidence="2">
    <location>
        <begin position="25"/>
        <end position="201"/>
    </location>
</feature>
<comment type="caution">
    <text evidence="3">The sequence shown here is derived from an EMBL/GenBank/DDBJ whole genome shotgun (WGS) entry which is preliminary data.</text>
</comment>